<dbReference type="RefSeq" id="WP_345498907.1">
    <property type="nucleotide sequence ID" value="NZ_BAABJM010000007.1"/>
</dbReference>
<dbReference type="InterPro" id="IPR021391">
    <property type="entry name" value="DUF3027"/>
</dbReference>
<reference evidence="3" key="1">
    <citation type="journal article" date="2019" name="Int. J. Syst. Evol. Microbiol.">
        <title>The Global Catalogue of Microorganisms (GCM) 10K type strain sequencing project: providing services to taxonomists for standard genome sequencing and annotation.</title>
        <authorList>
            <consortium name="The Broad Institute Genomics Platform"/>
            <consortium name="The Broad Institute Genome Sequencing Center for Infectious Disease"/>
            <person name="Wu L."/>
            <person name="Ma J."/>
        </authorList>
    </citation>
    <scope>NUCLEOTIDE SEQUENCE [LARGE SCALE GENOMIC DNA]</scope>
    <source>
        <strain evidence="3">JCM 18298</strain>
    </source>
</reference>
<dbReference type="Proteomes" id="UP001500603">
    <property type="component" value="Unassembled WGS sequence"/>
</dbReference>
<feature type="compositionally biased region" description="Acidic residues" evidence="1">
    <location>
        <begin position="598"/>
        <end position="607"/>
    </location>
</feature>
<proteinExistence type="predicted"/>
<feature type="compositionally biased region" description="Low complexity" evidence="1">
    <location>
        <begin position="292"/>
        <end position="311"/>
    </location>
</feature>
<comment type="caution">
    <text evidence="2">The sequence shown here is derived from an EMBL/GenBank/DDBJ whole genome shotgun (WGS) entry which is preliminary data.</text>
</comment>
<sequence length="622" mass="60317">MSAASVSDPGVRPLLADAVDLARGALVELEPSAVGAHLGVAFENETAATHRFEATLPGYRGWQWAVVVAAAPEAGYATVSESALLPGPDALVAPAFVPWEQRVRPGDLAPGDLLAPPTDDPRLAPGYVATGDPVVDEVGYDVGLGRSQVLSREGREDAAERWYTEFGPDTEMAKAAPSTCGLCGFFVPLAGALRAAFGVCGNAMGADGHVVHNAYGCGAHSDTAAPSGGGSPIYEAYDDAAFDVVEVRGSRRSAATGTDAPDSNASVVESTGAESVTAETPSAETASSRAIEGASAPESAGGEAPGTAGTEPSLEDAPSSPATQNHGAPADPAGASSAVLATNAESSVEEASGSGSSPGSASSAAEGSGADSSSATAEGIGVSSGSAGALSAGSAADAESSGVEAHGVGSSVSGGSSAAEVSGADSSSAVAETTSAPVHSAGSDVGGASVDDASGATAEPDTRPEGLGAANGVTDPESDRDRNVSATAPTDFVGERAAAPDLAATRWPSDADRAPTSKADAGDPAPGDATPATSENASGPADIDTDPLHAGLAAGAVTPEIGAEATPSADVGVSESVSAGPPDPGASGEEVSPPVSDESADAGEAAESDSGSWPEFESSPRN</sequence>
<evidence type="ECO:0000256" key="1">
    <source>
        <dbReference type="SAM" id="MobiDB-lite"/>
    </source>
</evidence>
<gene>
    <name evidence="2" type="ORF">GCM10023318_53870</name>
</gene>
<evidence type="ECO:0000313" key="3">
    <source>
        <dbReference type="Proteomes" id="UP001500603"/>
    </source>
</evidence>
<protein>
    <recommendedName>
        <fullName evidence="4">DUF3027 domain-containing protein</fullName>
    </recommendedName>
</protein>
<dbReference type="EMBL" id="BAABJM010000007">
    <property type="protein sequence ID" value="GAA5066072.1"/>
    <property type="molecule type" value="Genomic_DNA"/>
</dbReference>
<name>A0ABP9KUE9_9NOCA</name>
<feature type="region of interest" description="Disordered" evidence="1">
    <location>
        <begin position="252"/>
        <end position="622"/>
    </location>
</feature>
<evidence type="ECO:0000313" key="2">
    <source>
        <dbReference type="EMBL" id="GAA5066072.1"/>
    </source>
</evidence>
<organism evidence="2 3">
    <name type="scientific">Nocardia callitridis</name>
    <dbReference type="NCBI Taxonomy" id="648753"/>
    <lineage>
        <taxon>Bacteria</taxon>
        <taxon>Bacillati</taxon>
        <taxon>Actinomycetota</taxon>
        <taxon>Actinomycetes</taxon>
        <taxon>Mycobacteriales</taxon>
        <taxon>Nocardiaceae</taxon>
        <taxon>Nocardia</taxon>
    </lineage>
</organism>
<feature type="compositionally biased region" description="Low complexity" evidence="1">
    <location>
        <begin position="522"/>
        <end position="533"/>
    </location>
</feature>
<evidence type="ECO:0008006" key="4">
    <source>
        <dbReference type="Google" id="ProtNLM"/>
    </source>
</evidence>
<accession>A0ABP9KUE9</accession>
<keyword evidence="3" id="KW-1185">Reference proteome</keyword>
<feature type="compositionally biased region" description="Low complexity" evidence="1">
    <location>
        <begin position="327"/>
        <end position="432"/>
    </location>
</feature>
<feature type="compositionally biased region" description="Polar residues" evidence="1">
    <location>
        <begin position="253"/>
        <end position="288"/>
    </location>
</feature>
<dbReference type="Pfam" id="PF11228">
    <property type="entry name" value="DUF3027"/>
    <property type="match status" value="1"/>
</dbReference>